<keyword evidence="7 8" id="KW-0501">Molybdenum cofactor biosynthesis</keyword>
<evidence type="ECO:0000256" key="4">
    <source>
        <dbReference type="ARBA" id="ARBA00022741"/>
    </source>
</evidence>
<dbReference type="InterPro" id="IPR013482">
    <property type="entry name" value="Molybde_CF_guanTrfase"/>
</dbReference>
<dbReference type="EMBL" id="FOYM01000008">
    <property type="protein sequence ID" value="SFR02908.1"/>
    <property type="molecule type" value="Genomic_DNA"/>
</dbReference>
<dbReference type="InterPro" id="IPR029044">
    <property type="entry name" value="Nucleotide-diphossugar_trans"/>
</dbReference>
<evidence type="ECO:0000259" key="9">
    <source>
        <dbReference type="Pfam" id="PF12804"/>
    </source>
</evidence>
<dbReference type="GO" id="GO:0061603">
    <property type="term" value="F:molybdenum cofactor guanylyltransferase activity"/>
    <property type="evidence" value="ECO:0007669"/>
    <property type="project" value="UniProtKB-EC"/>
</dbReference>
<dbReference type="CDD" id="cd02503">
    <property type="entry name" value="MobA"/>
    <property type="match status" value="1"/>
</dbReference>
<dbReference type="GO" id="GO:0005525">
    <property type="term" value="F:GTP binding"/>
    <property type="evidence" value="ECO:0007669"/>
    <property type="project" value="UniProtKB-UniRule"/>
</dbReference>
<evidence type="ECO:0000313" key="10">
    <source>
        <dbReference type="EMBL" id="SFR02908.1"/>
    </source>
</evidence>
<comment type="caution">
    <text evidence="8">Lacks conserved residue(s) required for the propagation of feature annotation.</text>
</comment>
<dbReference type="InterPro" id="IPR025877">
    <property type="entry name" value="MobA-like_NTP_Trfase"/>
</dbReference>
<comment type="function">
    <text evidence="8">Transfers a GMP moiety from GTP to Mo-molybdopterin (Mo-MPT) cofactor (Moco or molybdenum cofactor) to form Mo-molybdopterin guanine dinucleotide (Mo-MGD) cofactor.</text>
</comment>
<keyword evidence="5 8" id="KW-0460">Magnesium</keyword>
<evidence type="ECO:0000256" key="8">
    <source>
        <dbReference type="HAMAP-Rule" id="MF_00316"/>
    </source>
</evidence>
<comment type="subcellular location">
    <subcellularLocation>
        <location evidence="8">Cytoplasm</location>
    </subcellularLocation>
</comment>
<feature type="binding site" evidence="8">
    <location>
        <begin position="12"/>
        <end position="14"/>
    </location>
    <ligand>
        <name>GTP</name>
        <dbReference type="ChEBI" id="CHEBI:37565"/>
    </ligand>
</feature>
<evidence type="ECO:0000256" key="6">
    <source>
        <dbReference type="ARBA" id="ARBA00023134"/>
    </source>
</evidence>
<organism evidence="10 11">
    <name type="scientific">Desulfoscipio geothermicus DSM 3669</name>
    <dbReference type="NCBI Taxonomy" id="1121426"/>
    <lineage>
        <taxon>Bacteria</taxon>
        <taxon>Bacillati</taxon>
        <taxon>Bacillota</taxon>
        <taxon>Clostridia</taxon>
        <taxon>Eubacteriales</taxon>
        <taxon>Desulfallaceae</taxon>
        <taxon>Desulfoscipio</taxon>
    </lineage>
</organism>
<feature type="binding site" evidence="8">
    <location>
        <position position="98"/>
    </location>
    <ligand>
        <name>GTP</name>
        <dbReference type="ChEBI" id="CHEBI:37565"/>
    </ligand>
</feature>
<evidence type="ECO:0000256" key="7">
    <source>
        <dbReference type="ARBA" id="ARBA00023150"/>
    </source>
</evidence>
<comment type="similarity">
    <text evidence="8">Belongs to the MobA family.</text>
</comment>
<comment type="cofactor">
    <cofactor evidence="8">
        <name>Mg(2+)</name>
        <dbReference type="ChEBI" id="CHEBI:18420"/>
    </cofactor>
</comment>
<comment type="catalytic activity">
    <reaction evidence="8">
        <text>Mo-molybdopterin + GTP + H(+) = Mo-molybdopterin guanine dinucleotide + diphosphate</text>
        <dbReference type="Rhea" id="RHEA:34243"/>
        <dbReference type="ChEBI" id="CHEBI:15378"/>
        <dbReference type="ChEBI" id="CHEBI:33019"/>
        <dbReference type="ChEBI" id="CHEBI:37565"/>
        <dbReference type="ChEBI" id="CHEBI:71302"/>
        <dbReference type="ChEBI" id="CHEBI:71310"/>
        <dbReference type="EC" id="2.7.7.77"/>
    </reaction>
</comment>
<dbReference type="RefSeq" id="WP_165608207.1">
    <property type="nucleotide sequence ID" value="NZ_FOYM01000008.1"/>
</dbReference>
<keyword evidence="6 8" id="KW-0342">GTP-binding</keyword>
<dbReference type="EC" id="2.7.7.77" evidence="8"/>
<feature type="domain" description="MobA-like NTP transferase" evidence="9">
    <location>
        <begin position="9"/>
        <end position="155"/>
    </location>
</feature>
<dbReference type="GO" id="GO:0046872">
    <property type="term" value="F:metal ion binding"/>
    <property type="evidence" value="ECO:0007669"/>
    <property type="project" value="UniProtKB-KW"/>
</dbReference>
<dbReference type="PANTHER" id="PTHR19136:SF81">
    <property type="entry name" value="MOLYBDENUM COFACTOR GUANYLYLTRANSFERASE"/>
    <property type="match status" value="1"/>
</dbReference>
<comment type="domain">
    <text evidence="8">The N-terminal domain determines nucleotide recognition and specific binding, while the C-terminal domain determines the specific binding to the target protein.</text>
</comment>
<keyword evidence="3 8" id="KW-0479">Metal-binding</keyword>
<keyword evidence="10" id="KW-0548">Nucleotidyltransferase</keyword>
<protein>
    <recommendedName>
        <fullName evidence="8">Probable molybdenum cofactor guanylyltransferase</fullName>
        <shortName evidence="8">MoCo guanylyltransferase</shortName>
        <ecNumber evidence="8">2.7.7.77</ecNumber>
    </recommendedName>
    <alternativeName>
        <fullName evidence="8">GTP:molybdopterin guanylyltransferase</fullName>
    </alternativeName>
    <alternativeName>
        <fullName evidence="8">Mo-MPT guanylyltransferase</fullName>
    </alternativeName>
    <alternativeName>
        <fullName evidence="8">Molybdopterin guanylyltransferase</fullName>
    </alternativeName>
    <alternativeName>
        <fullName evidence="8">Molybdopterin-guanine dinucleotide synthase</fullName>
        <shortName evidence="8">MGD synthase</shortName>
    </alternativeName>
</protein>
<keyword evidence="2 8" id="KW-0808">Transferase</keyword>
<feature type="binding site" evidence="8">
    <location>
        <position position="69"/>
    </location>
    <ligand>
        <name>GTP</name>
        <dbReference type="ChEBI" id="CHEBI:37565"/>
    </ligand>
</feature>
<keyword evidence="11" id="KW-1185">Reference proteome</keyword>
<feature type="binding site" evidence="8">
    <location>
        <position position="98"/>
    </location>
    <ligand>
        <name>Mg(2+)</name>
        <dbReference type="ChEBI" id="CHEBI:18420"/>
    </ligand>
</feature>
<keyword evidence="1 8" id="KW-0963">Cytoplasm</keyword>
<gene>
    <name evidence="8" type="primary">mobA</name>
    <name evidence="10" type="ORF">SAMN05660706_10893</name>
</gene>
<dbReference type="AlphaFoldDB" id="A0A1I6DBX6"/>
<reference evidence="11" key="1">
    <citation type="submission" date="2016-10" db="EMBL/GenBank/DDBJ databases">
        <authorList>
            <person name="Varghese N."/>
            <person name="Submissions S."/>
        </authorList>
    </citation>
    <scope>NUCLEOTIDE SEQUENCE [LARGE SCALE GENOMIC DNA]</scope>
    <source>
        <strain evidence="11">DSM 3669</strain>
    </source>
</reference>
<evidence type="ECO:0000256" key="5">
    <source>
        <dbReference type="ARBA" id="ARBA00022842"/>
    </source>
</evidence>
<accession>A0A1I6DBX6</accession>
<dbReference type="GO" id="GO:0005737">
    <property type="term" value="C:cytoplasm"/>
    <property type="evidence" value="ECO:0007669"/>
    <property type="project" value="UniProtKB-SubCell"/>
</dbReference>
<dbReference type="PANTHER" id="PTHR19136">
    <property type="entry name" value="MOLYBDENUM COFACTOR GUANYLYLTRANSFERASE"/>
    <property type="match status" value="1"/>
</dbReference>
<sequence>MRKVAGVSGIILAGGKNARMGTDKALLKVGPYFIIERIAGVLCTLVDEILVVTARPELYARYGDKMVSDIMGGHGPLGGIHAGLVHAAYPRALVTACDMPFISAGLGGLLIRAAAGYDAAVPRYRGYLEPLCAVYTKNCIEVIERQLARGQNKITGFYDRVRVRYVEESDLRAVEPNLEQVFFNVNTPDDIKKAQLIVE</sequence>
<keyword evidence="4 8" id="KW-0547">Nucleotide-binding</keyword>
<dbReference type="GO" id="GO:1902758">
    <property type="term" value="P:bis(molybdopterin guanine dinucleotide)molybdenum biosynthetic process"/>
    <property type="evidence" value="ECO:0007669"/>
    <property type="project" value="TreeGrafter"/>
</dbReference>
<proteinExistence type="inferred from homology"/>
<evidence type="ECO:0000256" key="2">
    <source>
        <dbReference type="ARBA" id="ARBA00022679"/>
    </source>
</evidence>
<dbReference type="Gene3D" id="3.90.550.10">
    <property type="entry name" value="Spore Coat Polysaccharide Biosynthesis Protein SpsA, Chain A"/>
    <property type="match status" value="1"/>
</dbReference>
<dbReference type="SUPFAM" id="SSF53448">
    <property type="entry name" value="Nucleotide-diphospho-sugar transferases"/>
    <property type="match status" value="1"/>
</dbReference>
<feature type="binding site" evidence="8">
    <location>
        <position position="24"/>
    </location>
    <ligand>
        <name>GTP</name>
        <dbReference type="ChEBI" id="CHEBI:37565"/>
    </ligand>
</feature>
<dbReference type="STRING" id="39060.SAMN05660706_10893"/>
<dbReference type="Pfam" id="PF12804">
    <property type="entry name" value="NTP_transf_3"/>
    <property type="match status" value="1"/>
</dbReference>
<dbReference type="Proteomes" id="UP000199584">
    <property type="component" value="Unassembled WGS sequence"/>
</dbReference>
<evidence type="ECO:0000313" key="11">
    <source>
        <dbReference type="Proteomes" id="UP000199584"/>
    </source>
</evidence>
<evidence type="ECO:0000256" key="3">
    <source>
        <dbReference type="ARBA" id="ARBA00022723"/>
    </source>
</evidence>
<evidence type="ECO:0000256" key="1">
    <source>
        <dbReference type="ARBA" id="ARBA00022490"/>
    </source>
</evidence>
<dbReference type="HAMAP" id="MF_00316">
    <property type="entry name" value="MobA"/>
    <property type="match status" value="1"/>
</dbReference>
<name>A0A1I6DBX6_9FIRM</name>